<dbReference type="InterPro" id="IPR050288">
    <property type="entry name" value="Cellulose_deg_GH3"/>
</dbReference>
<dbReference type="InterPro" id="IPR036881">
    <property type="entry name" value="Glyco_hydro_3_C_sf"/>
</dbReference>
<name>A0ABN3U8D8_9ACTN</name>
<evidence type="ECO:0000256" key="2">
    <source>
        <dbReference type="ARBA" id="ARBA00022801"/>
    </source>
</evidence>
<dbReference type="PRINTS" id="PR00133">
    <property type="entry name" value="GLHYDRLASE3"/>
</dbReference>
<gene>
    <name evidence="5" type="ORF">GCM10010439_28040</name>
</gene>
<feature type="domain" description="Glycoside hydrolase family 3 N-terminal" evidence="3">
    <location>
        <begin position="69"/>
        <end position="285"/>
    </location>
</feature>
<sequence length="758" mass="80301">MREVPEDPREEDLRGRVAALTLQEKVSLLTGADFWTTRPLPGAGLRKLVTSDGPAGVRGPTWDPRRTGLLFPCPSAVAATWDVALAERAGRLMGAQARDGGVHVLLAPTVNLHRSPRGGRHFECFSEDPLLTGETAGAFVAGVQSAGVAATAKHYVGNDSETERTEYDARISGEDLDALYLKPFRMLADRGVWAVMAAYNKVNGLSMSENGPLLGLLKDGWGFDGVVVSDWSGNRSTAPSATAGLDLSMPGVPADPWGERLAGAVRDGLVPERTIDDKVLRLLRLASRVGALEGYPSPPPVTTPDDARAQLREFAARSMVLLRNDGLLPLPPVRRIALLGENAVHLAAQGGGSAHVSPAHVVSPLEGLSRALPEAEIVLRPGVFVRERMPLVPGRGLLEFRDGDGRVLASEERFSTDVFYPGTVPPATEAMTLKARYTAASSGTHVFAASGAGRYELRAGGRVEEFALSLTTGDPVEALSRPPQGGLELALEEGEEVALELTRHFGEGGFGKFALVRREPRPSEEEEFAAAVEAARGADVAVVVVGTNPEVESEGYDRASLALPGRQDELVRAVAAANPRTVVVVNAGAPVLMPWREEVSAVLWAWLPGQEGGDALADVLTGAAEPGGRLPTTFFDTEEGLPDPRPVDGVLDYDGLVGYERVGVPVAYPFGHGLGYTTWRYEELKTVGAAAEVTLRNTGERSGREVVRLFLDGRLAGFSVAEAGPGEAVTVTVEMDAAPVTPDTLTLGPISGTLPPDR</sequence>
<feature type="domain" description="Glycoside hydrolase family 3 C-terminal" evidence="4">
    <location>
        <begin position="319"/>
        <end position="676"/>
    </location>
</feature>
<dbReference type="Proteomes" id="UP001501842">
    <property type="component" value="Unassembled WGS sequence"/>
</dbReference>
<dbReference type="Gene3D" id="3.20.20.300">
    <property type="entry name" value="Glycoside hydrolase, family 3, N-terminal domain"/>
    <property type="match status" value="1"/>
</dbReference>
<dbReference type="SUPFAM" id="SSF52279">
    <property type="entry name" value="Beta-D-glucan exohydrolase, C-terminal domain"/>
    <property type="match status" value="1"/>
</dbReference>
<dbReference type="GO" id="GO:0016787">
    <property type="term" value="F:hydrolase activity"/>
    <property type="evidence" value="ECO:0007669"/>
    <property type="project" value="UniProtKB-KW"/>
</dbReference>
<evidence type="ECO:0000313" key="5">
    <source>
        <dbReference type="EMBL" id="GAA2726177.1"/>
    </source>
</evidence>
<dbReference type="Gene3D" id="3.40.50.1700">
    <property type="entry name" value="Glycoside hydrolase family 3 C-terminal domain"/>
    <property type="match status" value="1"/>
</dbReference>
<comment type="caution">
    <text evidence="5">The sequence shown here is derived from an EMBL/GenBank/DDBJ whole genome shotgun (WGS) entry which is preliminary data.</text>
</comment>
<evidence type="ECO:0000256" key="1">
    <source>
        <dbReference type="ARBA" id="ARBA00005336"/>
    </source>
</evidence>
<dbReference type="PANTHER" id="PTHR42715">
    <property type="entry name" value="BETA-GLUCOSIDASE"/>
    <property type="match status" value="1"/>
</dbReference>
<proteinExistence type="inferred from homology"/>
<dbReference type="InterPro" id="IPR017853">
    <property type="entry name" value="GH"/>
</dbReference>
<dbReference type="EMBL" id="BAAATZ010000009">
    <property type="protein sequence ID" value="GAA2726177.1"/>
    <property type="molecule type" value="Genomic_DNA"/>
</dbReference>
<dbReference type="InterPro" id="IPR036962">
    <property type="entry name" value="Glyco_hydro_3_N_sf"/>
</dbReference>
<dbReference type="PANTHER" id="PTHR42715:SF10">
    <property type="entry name" value="BETA-GLUCOSIDASE"/>
    <property type="match status" value="1"/>
</dbReference>
<evidence type="ECO:0000259" key="3">
    <source>
        <dbReference type="Pfam" id="PF00933"/>
    </source>
</evidence>
<comment type="similarity">
    <text evidence="1">Belongs to the glycosyl hydrolase 3 family.</text>
</comment>
<dbReference type="RefSeq" id="WP_344450787.1">
    <property type="nucleotide sequence ID" value="NZ_BAAATZ010000009.1"/>
</dbReference>
<dbReference type="InterPro" id="IPR002772">
    <property type="entry name" value="Glyco_hydro_3_C"/>
</dbReference>
<dbReference type="Pfam" id="PF00933">
    <property type="entry name" value="Glyco_hydro_3"/>
    <property type="match status" value="1"/>
</dbReference>
<dbReference type="InterPro" id="IPR001764">
    <property type="entry name" value="Glyco_hydro_3_N"/>
</dbReference>
<accession>A0ABN3U8D8</accession>
<dbReference type="Pfam" id="PF01915">
    <property type="entry name" value="Glyco_hydro_3_C"/>
    <property type="match status" value="1"/>
</dbReference>
<reference evidence="5 6" key="1">
    <citation type="journal article" date="2019" name="Int. J. Syst. Evol. Microbiol.">
        <title>The Global Catalogue of Microorganisms (GCM) 10K type strain sequencing project: providing services to taxonomists for standard genome sequencing and annotation.</title>
        <authorList>
            <consortium name="The Broad Institute Genomics Platform"/>
            <consortium name="The Broad Institute Genome Sequencing Center for Infectious Disease"/>
            <person name="Wu L."/>
            <person name="Ma J."/>
        </authorList>
    </citation>
    <scope>NUCLEOTIDE SEQUENCE [LARGE SCALE GENOMIC DNA]</scope>
    <source>
        <strain evidence="5 6">JCM 8201</strain>
    </source>
</reference>
<protein>
    <submittedName>
        <fullName evidence="5">Glycoside hydrolase family 3 C-terminal domain-containing protein</fullName>
    </submittedName>
</protein>
<keyword evidence="2 5" id="KW-0378">Hydrolase</keyword>
<dbReference type="SUPFAM" id="SSF51445">
    <property type="entry name" value="(Trans)glycosidases"/>
    <property type="match status" value="1"/>
</dbReference>
<evidence type="ECO:0000313" key="6">
    <source>
        <dbReference type="Proteomes" id="UP001501842"/>
    </source>
</evidence>
<organism evidence="5 6">
    <name type="scientific">Actinocorallia aurantiaca</name>
    <dbReference type="NCBI Taxonomy" id="46204"/>
    <lineage>
        <taxon>Bacteria</taxon>
        <taxon>Bacillati</taxon>
        <taxon>Actinomycetota</taxon>
        <taxon>Actinomycetes</taxon>
        <taxon>Streptosporangiales</taxon>
        <taxon>Thermomonosporaceae</taxon>
        <taxon>Actinocorallia</taxon>
    </lineage>
</organism>
<keyword evidence="6" id="KW-1185">Reference proteome</keyword>
<dbReference type="Gene3D" id="2.60.120.260">
    <property type="entry name" value="Galactose-binding domain-like"/>
    <property type="match status" value="1"/>
</dbReference>
<evidence type="ECO:0000259" key="4">
    <source>
        <dbReference type="Pfam" id="PF01915"/>
    </source>
</evidence>